<evidence type="ECO:0000313" key="1">
    <source>
        <dbReference type="EMBL" id="ODS24760.1"/>
    </source>
</evidence>
<organism evidence="1 2">
    <name type="scientific">Candidatus Endobugula sertula</name>
    <name type="common">Bugula neritina bacterial symbiont</name>
    <dbReference type="NCBI Taxonomy" id="62101"/>
    <lineage>
        <taxon>Bacteria</taxon>
        <taxon>Pseudomonadati</taxon>
        <taxon>Pseudomonadota</taxon>
        <taxon>Gammaproteobacteria</taxon>
        <taxon>Cellvibrionales</taxon>
        <taxon>Cellvibrionaceae</taxon>
        <taxon>Candidatus Endobugula</taxon>
    </lineage>
</organism>
<dbReference type="Proteomes" id="UP000242502">
    <property type="component" value="Unassembled WGS sequence"/>
</dbReference>
<proteinExistence type="predicted"/>
<reference evidence="1 2" key="1">
    <citation type="journal article" date="2016" name="Appl. Environ. Microbiol.">
        <title>Lack of Overt Genome Reduction in the Bryostatin-Producing Bryozoan Symbiont "Candidatus Endobugula sertula".</title>
        <authorList>
            <person name="Miller I.J."/>
            <person name="Vanee N."/>
            <person name="Fong S.S."/>
            <person name="Lim-Fong G.E."/>
            <person name="Kwan J.C."/>
        </authorList>
    </citation>
    <scope>NUCLEOTIDE SEQUENCE [LARGE SCALE GENOMIC DNA]</scope>
    <source>
        <strain evidence="1">AB1-4</strain>
    </source>
</reference>
<protein>
    <recommendedName>
        <fullName evidence="3">Bacterial mobilisation domain-containing protein</fullName>
    </recommendedName>
</protein>
<dbReference type="EMBL" id="MDLC01000004">
    <property type="protein sequence ID" value="ODS24760.1"/>
    <property type="molecule type" value="Genomic_DNA"/>
</dbReference>
<name>A0A1D2QTA4_9GAMM</name>
<dbReference type="STRING" id="62101.AB835_01515"/>
<evidence type="ECO:0008006" key="3">
    <source>
        <dbReference type="Google" id="ProtNLM"/>
    </source>
</evidence>
<sequence>MADIRNSFNSGSTRQYYPTYQIRFSPEERNKLETWANGRPIAAYIKDVLFVEERKPQRSTGMILQDHKLFAKALGVLGQSRLSSNINQMAKAVHTGTLMVDEDTEQAIIKAMQAVIWQREMFIRAMGLKPDQGDSQ</sequence>
<dbReference type="AlphaFoldDB" id="A0A1D2QTA4"/>
<evidence type="ECO:0000313" key="2">
    <source>
        <dbReference type="Proteomes" id="UP000242502"/>
    </source>
</evidence>
<accession>A0A1D2QTA4</accession>
<gene>
    <name evidence="1" type="ORF">AB835_01515</name>
</gene>
<comment type="caution">
    <text evidence="1">The sequence shown here is derived from an EMBL/GenBank/DDBJ whole genome shotgun (WGS) entry which is preliminary data.</text>
</comment>